<organism evidence="1 2">
    <name type="scientific">Periplaneta americana</name>
    <name type="common">American cockroach</name>
    <name type="synonym">Blatta americana</name>
    <dbReference type="NCBI Taxonomy" id="6978"/>
    <lineage>
        <taxon>Eukaryota</taxon>
        <taxon>Metazoa</taxon>
        <taxon>Ecdysozoa</taxon>
        <taxon>Arthropoda</taxon>
        <taxon>Hexapoda</taxon>
        <taxon>Insecta</taxon>
        <taxon>Pterygota</taxon>
        <taxon>Neoptera</taxon>
        <taxon>Polyneoptera</taxon>
        <taxon>Dictyoptera</taxon>
        <taxon>Blattodea</taxon>
        <taxon>Blattoidea</taxon>
        <taxon>Blattidae</taxon>
        <taxon>Blattinae</taxon>
        <taxon>Periplaneta</taxon>
    </lineage>
</organism>
<dbReference type="EMBL" id="JAJSOF020000025">
    <property type="protein sequence ID" value="KAJ4434712.1"/>
    <property type="molecule type" value="Genomic_DNA"/>
</dbReference>
<reference evidence="1 2" key="1">
    <citation type="journal article" date="2022" name="Allergy">
        <title>Genome assembly and annotation of Periplaneta americana reveal a comprehensive cockroach allergen profile.</title>
        <authorList>
            <person name="Wang L."/>
            <person name="Xiong Q."/>
            <person name="Saelim N."/>
            <person name="Wang L."/>
            <person name="Nong W."/>
            <person name="Wan A.T."/>
            <person name="Shi M."/>
            <person name="Liu X."/>
            <person name="Cao Q."/>
            <person name="Hui J.H.L."/>
            <person name="Sookrung N."/>
            <person name="Leung T.F."/>
            <person name="Tungtrongchitr A."/>
            <person name="Tsui S.K.W."/>
        </authorList>
    </citation>
    <scope>NUCLEOTIDE SEQUENCE [LARGE SCALE GENOMIC DNA]</scope>
    <source>
        <strain evidence="1">PWHHKU_190912</strain>
    </source>
</reference>
<keyword evidence="2" id="KW-1185">Reference proteome</keyword>
<gene>
    <name evidence="1" type="ORF">ANN_23280</name>
</gene>
<comment type="caution">
    <text evidence="1">The sequence shown here is derived from an EMBL/GenBank/DDBJ whole genome shotgun (WGS) entry which is preliminary data.</text>
</comment>
<dbReference type="Proteomes" id="UP001148838">
    <property type="component" value="Unassembled WGS sequence"/>
</dbReference>
<name>A0ABQ8SKR1_PERAM</name>
<accession>A0ABQ8SKR1</accession>
<sequence>MADFCESGNEPSDSLKPLKFGFRKGKDTGDAIGLLRTIGESIRRPEFECSGPQSEGPEFECSGPQLEGPEFEYSGLSLKAFYSLGFLNRRMQHARCDAQLAQNRTTREIASGFGFEMRDTLMELDLVILPARLLILPVESIWKGNIEEVSYAGIRVRRYGIVFIPHGESRPVLLEARTRESVRSDLQIFSVGIFAIQIDNTSCVETEIPRVVSPNLSTANFRKLLTQEYTHVKSSQNEEVYGLAENSSVHRIDIIAFKPDNTKSYIVDQTIRFESHRSQLNEVDEKNIYELTIPYYENALPS</sequence>
<evidence type="ECO:0000313" key="1">
    <source>
        <dbReference type="EMBL" id="KAJ4434712.1"/>
    </source>
</evidence>
<protein>
    <submittedName>
        <fullName evidence="1">Uncharacterized protein</fullName>
    </submittedName>
</protein>
<evidence type="ECO:0000313" key="2">
    <source>
        <dbReference type="Proteomes" id="UP001148838"/>
    </source>
</evidence>
<proteinExistence type="predicted"/>